<dbReference type="NCBIfam" id="TIGR01554">
    <property type="entry name" value="major_cap_HK97"/>
    <property type="match status" value="1"/>
</dbReference>
<evidence type="ECO:0000313" key="5">
    <source>
        <dbReference type="Proteomes" id="UP000199347"/>
    </source>
</evidence>
<dbReference type="Gene3D" id="3.30.2400.10">
    <property type="entry name" value="Major capsid protein gp5"/>
    <property type="match status" value="1"/>
</dbReference>
<organism evidence="4 5">
    <name type="scientific">Afifella marina DSM 2698</name>
    <dbReference type="NCBI Taxonomy" id="1120955"/>
    <lineage>
        <taxon>Bacteria</taxon>
        <taxon>Pseudomonadati</taxon>
        <taxon>Pseudomonadota</taxon>
        <taxon>Alphaproteobacteria</taxon>
        <taxon>Hyphomicrobiales</taxon>
        <taxon>Afifellaceae</taxon>
        <taxon>Afifella</taxon>
    </lineage>
</organism>
<evidence type="ECO:0000313" key="4">
    <source>
        <dbReference type="EMBL" id="SCZ24171.1"/>
    </source>
</evidence>
<reference evidence="4 5" key="1">
    <citation type="submission" date="2016-10" db="EMBL/GenBank/DDBJ databases">
        <authorList>
            <person name="de Groot N.N."/>
        </authorList>
    </citation>
    <scope>NUCLEOTIDE SEQUENCE [LARGE SCALE GENOMIC DNA]</scope>
    <source>
        <strain evidence="4 5">DSM 2698</strain>
    </source>
</reference>
<keyword evidence="5" id="KW-1185">Reference proteome</keyword>
<feature type="domain" description="Phage capsid-like C-terminal" evidence="3">
    <location>
        <begin position="153"/>
        <end position="438"/>
    </location>
</feature>
<evidence type="ECO:0000259" key="3">
    <source>
        <dbReference type="Pfam" id="PF05065"/>
    </source>
</evidence>
<dbReference type="EMBL" id="FMVW01000001">
    <property type="protein sequence ID" value="SCZ24171.1"/>
    <property type="molecule type" value="Genomic_DNA"/>
</dbReference>
<evidence type="ECO:0000256" key="1">
    <source>
        <dbReference type="ARBA" id="ARBA00004328"/>
    </source>
</evidence>
<dbReference type="Pfam" id="PF05065">
    <property type="entry name" value="Phage_capsid"/>
    <property type="match status" value="1"/>
</dbReference>
<dbReference type="Proteomes" id="UP000199347">
    <property type="component" value="Unassembled WGS sequence"/>
</dbReference>
<name>A0A1G5MHM7_AFIMA</name>
<accession>A0A1G5MHM7</accession>
<evidence type="ECO:0000256" key="2">
    <source>
        <dbReference type="SAM" id="MobiDB-lite"/>
    </source>
</evidence>
<dbReference type="STRING" id="1120955.SAMN03080610_00652"/>
<comment type="subcellular location">
    <subcellularLocation>
        <location evidence="1">Virion</location>
    </subcellularLocation>
</comment>
<dbReference type="AlphaFoldDB" id="A0A1G5MHM7"/>
<proteinExistence type="predicted"/>
<dbReference type="Gene3D" id="3.30.2320.10">
    <property type="entry name" value="hypothetical protein PF0899 domain"/>
    <property type="match status" value="1"/>
</dbReference>
<gene>
    <name evidence="4" type="ORF">SAMN03080610_00652</name>
</gene>
<sequence length="441" mass="47234">MTMSGRNAGASPALENKMHGDPLAETKAGPPPEVGVAFDEFMNAFEAFKEANDERLGEIERRLAPDVVTEEKVARLNDVLDRQERAIERLTIEGRRPRLAGSNGAEPFLERAGADLSGHGAAFSRYLRAGETAALARLERKAMAIGTSDGADGGYLVPDETEAEIGRRLVQVSPIRAIASSITVSGSLYKKPFAVSGPATGWVGESEARPETDTPVLDALEYPVMELYAMPAATGALLDDAIVDLSAWLAGEVDQAFAEQESAAFVKGNGNKKPTGFLAVPNIAESAWEWGKLGTLSTGVSGAFPADMPSDLLIDLVYALKAGYRQNAHFVMNRRTEAAIRKLKDADGNYVWAPPAGLGSRATIMNFPVVDAEDMPDIAAGSLSIAFGDFSRGYLIVDRQGIRILRDPYSAKPYVLFYTTKRVGGGVLDFDAIKLVKFSAS</sequence>
<dbReference type="InterPro" id="IPR054612">
    <property type="entry name" value="Phage_capsid-like_C"/>
</dbReference>
<dbReference type="InterPro" id="IPR024455">
    <property type="entry name" value="Phage_capsid"/>
</dbReference>
<dbReference type="SUPFAM" id="SSF56563">
    <property type="entry name" value="Major capsid protein gp5"/>
    <property type="match status" value="1"/>
</dbReference>
<feature type="region of interest" description="Disordered" evidence="2">
    <location>
        <begin position="1"/>
        <end position="35"/>
    </location>
</feature>
<protein>
    <submittedName>
        <fullName evidence="4">Phage major capsid protein, HK97 family</fullName>
    </submittedName>
</protein>